<protein>
    <submittedName>
        <fullName evidence="1">Uncharacterized protein</fullName>
    </submittedName>
</protein>
<evidence type="ECO:0000313" key="1">
    <source>
        <dbReference type="EMBL" id="EEX20105.1"/>
    </source>
</evidence>
<sequence>MKTFVNDIGNGRLDFCLILSLVKEFFQWYDIERRKKGRISYGKLERKTISFF</sequence>
<comment type="caution">
    <text evidence="1">The sequence shown here is derived from an EMBL/GenBank/DDBJ whole genome shotgun (WGS) entry which is preliminary data.</text>
</comment>
<dbReference type="Proteomes" id="UP000003755">
    <property type="component" value="Unassembled WGS sequence"/>
</dbReference>
<keyword evidence="2" id="KW-1185">Reference proteome</keyword>
<proteinExistence type="predicted"/>
<gene>
    <name evidence="1" type="ORF">BLAHAN_07134</name>
</gene>
<dbReference type="EMBL" id="ABYU02000056">
    <property type="protein sequence ID" value="EEX20105.1"/>
    <property type="molecule type" value="Genomic_DNA"/>
</dbReference>
<dbReference type="STRING" id="537007.BLAHAN_07134"/>
<accession>C9LCH6</accession>
<dbReference type="HOGENOM" id="CLU_3077288_0_0_9"/>
<dbReference type="AlphaFoldDB" id="C9LCH6"/>
<organism evidence="1 2">
    <name type="scientific">Blautia hansenii DSM 20583</name>
    <dbReference type="NCBI Taxonomy" id="537007"/>
    <lineage>
        <taxon>Bacteria</taxon>
        <taxon>Bacillati</taxon>
        <taxon>Bacillota</taxon>
        <taxon>Clostridia</taxon>
        <taxon>Lachnospirales</taxon>
        <taxon>Lachnospiraceae</taxon>
        <taxon>Blautia</taxon>
    </lineage>
</organism>
<name>C9LCH6_BLAHA</name>
<reference evidence="1" key="1">
    <citation type="submission" date="2009-09" db="EMBL/GenBank/DDBJ databases">
        <authorList>
            <person name="Weinstock G."/>
            <person name="Sodergren E."/>
            <person name="Clifton S."/>
            <person name="Fulton L."/>
            <person name="Fulton B."/>
            <person name="Courtney L."/>
            <person name="Fronick C."/>
            <person name="Harrison M."/>
            <person name="Strong C."/>
            <person name="Farmer C."/>
            <person name="Delahaunty K."/>
            <person name="Markovic C."/>
            <person name="Hall O."/>
            <person name="Minx P."/>
            <person name="Tomlinson C."/>
            <person name="Mitreva M."/>
            <person name="Nelson J."/>
            <person name="Hou S."/>
            <person name="Wollam A."/>
            <person name="Pepin K.H."/>
            <person name="Johnson M."/>
            <person name="Bhonagiri V."/>
            <person name="Nash W.E."/>
            <person name="Warren W."/>
            <person name="Chinwalla A."/>
            <person name="Mardis E.R."/>
            <person name="Wilson R.K."/>
        </authorList>
    </citation>
    <scope>NUCLEOTIDE SEQUENCE [LARGE SCALE GENOMIC DNA]</scope>
    <source>
        <strain evidence="1">DSM 20583</strain>
    </source>
</reference>
<evidence type="ECO:0000313" key="2">
    <source>
        <dbReference type="Proteomes" id="UP000003755"/>
    </source>
</evidence>